<keyword evidence="3" id="KW-1185">Reference proteome</keyword>
<evidence type="ECO:0000259" key="1">
    <source>
        <dbReference type="Pfam" id="PF06985"/>
    </source>
</evidence>
<name>A0A9W8NH34_9PEZI</name>
<dbReference type="VEuPathDB" id="FungiDB:F4678DRAFT_49883"/>
<dbReference type="AlphaFoldDB" id="A0A9W8NH34"/>
<organism evidence="2 3">
    <name type="scientific">Xylaria arbuscula</name>
    <dbReference type="NCBI Taxonomy" id="114810"/>
    <lineage>
        <taxon>Eukaryota</taxon>
        <taxon>Fungi</taxon>
        <taxon>Dikarya</taxon>
        <taxon>Ascomycota</taxon>
        <taxon>Pezizomycotina</taxon>
        <taxon>Sordariomycetes</taxon>
        <taxon>Xylariomycetidae</taxon>
        <taxon>Xylariales</taxon>
        <taxon>Xylariaceae</taxon>
        <taxon>Xylaria</taxon>
    </lineage>
</organism>
<dbReference type="InterPro" id="IPR052895">
    <property type="entry name" value="HetReg/Transcr_Mod"/>
</dbReference>
<dbReference type="InterPro" id="IPR010730">
    <property type="entry name" value="HET"/>
</dbReference>
<protein>
    <recommendedName>
        <fullName evidence="1">Heterokaryon incompatibility domain-containing protein</fullName>
    </recommendedName>
</protein>
<evidence type="ECO:0000313" key="2">
    <source>
        <dbReference type="EMBL" id="KAJ3576908.1"/>
    </source>
</evidence>
<dbReference type="Proteomes" id="UP001148614">
    <property type="component" value="Unassembled WGS sequence"/>
</dbReference>
<sequence length="658" mass="76081">MTDDSAFCLSADRAISYRPLSASRNEIRILVLEPPSPVDNRIRCRLEHDSLYNLDNDFVALSYYWGDHNALKRIVLSENLVPITFNLYRALEELRRRGHYRVWADDLCINRNDDEERSQQVLRIGAIYRAASLVISHLRGPGQAWQQALAEAVHRITRRADVPKRDGKDRAQARKDDQRIRKLTRDGSIGGEMKQRRRNTYYGETARRLVVRRSVMELSAAEETALFLFLDNPYWRRVWIIQEISMNPRLTIIWGRQAFELSQLLQAFSCLGNYIRGKREKVWNHIKCVYKIRRSQLALRPLSLIEALGLCYLAKAQFLRDHVFALLGLTHDGAYLVPFPSYTLPLEDISRDMTIRLIRATGNLDVVISKEHGIETWYPDWFSSRWWHWYRVSHHRLGRPSLLTHTNYGPYRASGNQMPFIKLYEHGISAKGFFLGTIADCSPTLDEVKDSGLPRAELLRPRSWRRNSRNERLFFGSEPAETMRTLCWLLIDITRSSTLSTKRRRPGTHLYTLLHTLLHRKETILEQAPSLLQWLNCCEARGFKINDKRLVTYFSMKSNVPLSPGDRETLEEDCRTIQKNLRANMRLGCTEEGGIGWFGSDTRIDDRVAILLGASMPCVLRQRPAGGYTIVGSCILDGVMKGEAVRKGMHHAEDIHLH</sequence>
<dbReference type="PANTHER" id="PTHR24148">
    <property type="entry name" value="ANKYRIN REPEAT DOMAIN-CONTAINING PROTEIN 39 HOMOLOG-RELATED"/>
    <property type="match status" value="1"/>
</dbReference>
<accession>A0A9W8NH34</accession>
<dbReference type="EMBL" id="JANPWZ010000450">
    <property type="protein sequence ID" value="KAJ3576908.1"/>
    <property type="molecule type" value="Genomic_DNA"/>
</dbReference>
<proteinExistence type="predicted"/>
<dbReference type="Pfam" id="PF06985">
    <property type="entry name" value="HET"/>
    <property type="match status" value="1"/>
</dbReference>
<gene>
    <name evidence="2" type="ORF">NPX13_g3562</name>
</gene>
<evidence type="ECO:0000313" key="3">
    <source>
        <dbReference type="Proteomes" id="UP001148614"/>
    </source>
</evidence>
<dbReference type="PANTHER" id="PTHR24148:SF73">
    <property type="entry name" value="HET DOMAIN PROTEIN (AFU_ORTHOLOGUE AFUA_8G01020)"/>
    <property type="match status" value="1"/>
</dbReference>
<comment type="caution">
    <text evidence="2">The sequence shown here is derived from an EMBL/GenBank/DDBJ whole genome shotgun (WGS) entry which is preliminary data.</text>
</comment>
<feature type="domain" description="Heterokaryon incompatibility" evidence="1">
    <location>
        <begin position="58"/>
        <end position="243"/>
    </location>
</feature>
<reference evidence="2" key="1">
    <citation type="submission" date="2022-07" db="EMBL/GenBank/DDBJ databases">
        <title>Genome Sequence of Xylaria arbuscula.</title>
        <authorList>
            <person name="Buettner E."/>
        </authorList>
    </citation>
    <scope>NUCLEOTIDE SEQUENCE</scope>
    <source>
        <strain evidence="2">VT107</strain>
    </source>
</reference>